<comment type="subcellular location">
    <subcellularLocation>
        <location evidence="1">Membrane</location>
        <topology evidence="1">Multi-pass membrane protein</topology>
    </subcellularLocation>
</comment>
<feature type="transmembrane region" description="Helical" evidence="6">
    <location>
        <begin position="175"/>
        <end position="196"/>
    </location>
</feature>
<feature type="transmembrane region" description="Helical" evidence="6">
    <location>
        <begin position="117"/>
        <end position="138"/>
    </location>
</feature>
<feature type="transmembrane region" description="Helical" evidence="6">
    <location>
        <begin position="208"/>
        <end position="228"/>
    </location>
</feature>
<dbReference type="GO" id="GO:0016020">
    <property type="term" value="C:membrane"/>
    <property type="evidence" value="ECO:0007669"/>
    <property type="project" value="UniProtKB-SubCell"/>
</dbReference>
<dbReference type="OrthoDB" id="10266980at2759"/>
<gene>
    <name evidence="8" type="ORF">P167DRAFT_238643</name>
</gene>
<dbReference type="GO" id="GO:0055088">
    <property type="term" value="P:lipid homeostasis"/>
    <property type="evidence" value="ECO:0007669"/>
    <property type="project" value="TreeGrafter"/>
</dbReference>
<proteinExistence type="predicted"/>
<keyword evidence="4 5" id="KW-0472">Membrane</keyword>
<name>A0A3N4KK75_9PEZI</name>
<dbReference type="Pfam" id="PF03798">
    <property type="entry name" value="TRAM_LAG1_CLN8"/>
    <property type="match status" value="1"/>
</dbReference>
<dbReference type="SMART" id="SM00724">
    <property type="entry name" value="TLC"/>
    <property type="match status" value="1"/>
</dbReference>
<dbReference type="GO" id="GO:0005783">
    <property type="term" value="C:endoplasmic reticulum"/>
    <property type="evidence" value="ECO:0007669"/>
    <property type="project" value="TreeGrafter"/>
</dbReference>
<dbReference type="AlphaFoldDB" id="A0A3N4KK75"/>
<evidence type="ECO:0000256" key="4">
    <source>
        <dbReference type="ARBA" id="ARBA00023136"/>
    </source>
</evidence>
<evidence type="ECO:0000313" key="8">
    <source>
        <dbReference type="EMBL" id="RPB10966.1"/>
    </source>
</evidence>
<reference evidence="8 9" key="1">
    <citation type="journal article" date="2018" name="Nat. Ecol. Evol.">
        <title>Pezizomycetes genomes reveal the molecular basis of ectomycorrhizal truffle lifestyle.</title>
        <authorList>
            <person name="Murat C."/>
            <person name="Payen T."/>
            <person name="Noel B."/>
            <person name="Kuo A."/>
            <person name="Morin E."/>
            <person name="Chen J."/>
            <person name="Kohler A."/>
            <person name="Krizsan K."/>
            <person name="Balestrini R."/>
            <person name="Da Silva C."/>
            <person name="Montanini B."/>
            <person name="Hainaut M."/>
            <person name="Levati E."/>
            <person name="Barry K.W."/>
            <person name="Belfiori B."/>
            <person name="Cichocki N."/>
            <person name="Clum A."/>
            <person name="Dockter R.B."/>
            <person name="Fauchery L."/>
            <person name="Guy J."/>
            <person name="Iotti M."/>
            <person name="Le Tacon F."/>
            <person name="Lindquist E.A."/>
            <person name="Lipzen A."/>
            <person name="Malagnac F."/>
            <person name="Mello A."/>
            <person name="Molinier V."/>
            <person name="Miyauchi S."/>
            <person name="Poulain J."/>
            <person name="Riccioni C."/>
            <person name="Rubini A."/>
            <person name="Sitrit Y."/>
            <person name="Splivallo R."/>
            <person name="Traeger S."/>
            <person name="Wang M."/>
            <person name="Zifcakova L."/>
            <person name="Wipf D."/>
            <person name="Zambonelli A."/>
            <person name="Paolocci F."/>
            <person name="Nowrousian M."/>
            <person name="Ottonello S."/>
            <person name="Baldrian P."/>
            <person name="Spatafora J.W."/>
            <person name="Henrissat B."/>
            <person name="Nagy L.G."/>
            <person name="Aury J.M."/>
            <person name="Wincker P."/>
            <person name="Grigoriev I.V."/>
            <person name="Bonfante P."/>
            <person name="Martin F.M."/>
        </authorList>
    </citation>
    <scope>NUCLEOTIDE SEQUENCE [LARGE SCALE GENOMIC DNA]</scope>
    <source>
        <strain evidence="8 9">CCBAS932</strain>
    </source>
</reference>
<keyword evidence="2 5" id="KW-0812">Transmembrane</keyword>
<dbReference type="InParanoid" id="A0A3N4KK75"/>
<feature type="transmembrane region" description="Helical" evidence="6">
    <location>
        <begin position="270"/>
        <end position="291"/>
    </location>
</feature>
<dbReference type="STRING" id="1392247.A0A3N4KK75"/>
<dbReference type="PANTHER" id="PTHR13439:SF0">
    <property type="entry name" value="TOPOISOMERASE I DAMAGE AFFECTED PROTEIN 4"/>
    <property type="match status" value="1"/>
</dbReference>
<keyword evidence="9" id="KW-1185">Reference proteome</keyword>
<dbReference type="InterPro" id="IPR006634">
    <property type="entry name" value="TLC-dom"/>
</dbReference>
<evidence type="ECO:0000313" key="9">
    <source>
        <dbReference type="Proteomes" id="UP000277580"/>
    </source>
</evidence>
<feature type="transmembrane region" description="Helical" evidence="6">
    <location>
        <begin position="77"/>
        <end position="97"/>
    </location>
</feature>
<evidence type="ECO:0000256" key="6">
    <source>
        <dbReference type="SAM" id="Phobius"/>
    </source>
</evidence>
<evidence type="ECO:0000256" key="2">
    <source>
        <dbReference type="ARBA" id="ARBA00022692"/>
    </source>
</evidence>
<evidence type="ECO:0000259" key="7">
    <source>
        <dbReference type="PROSITE" id="PS50922"/>
    </source>
</evidence>
<feature type="domain" description="TLC" evidence="7">
    <location>
        <begin position="70"/>
        <end position="303"/>
    </location>
</feature>
<evidence type="ECO:0000256" key="3">
    <source>
        <dbReference type="ARBA" id="ARBA00022989"/>
    </source>
</evidence>
<dbReference type="EMBL" id="ML119139">
    <property type="protein sequence ID" value="RPB10966.1"/>
    <property type="molecule type" value="Genomic_DNA"/>
</dbReference>
<dbReference type="Proteomes" id="UP000277580">
    <property type="component" value="Unassembled WGS sequence"/>
</dbReference>
<evidence type="ECO:0000256" key="5">
    <source>
        <dbReference type="PROSITE-ProRule" id="PRU00205"/>
    </source>
</evidence>
<keyword evidence="3 6" id="KW-1133">Transmembrane helix</keyword>
<sequence length="337" mass="37976">MDAFVFPCPEWLSSLSPVQSLSKALNLPTLPVHIHYILLAFCTYHSIFLFISPFFSRLLLPNIYPNFNKRTKVNWDVHVVSFIQSTFISILALWVIFNDEERAAWREQGNTDAMLGRVFGETPMCGAVTGYAAGYFLWDLFMSGYYLSIFGPGFLAHAASAVAVYSLGFRPFVNFYAPVFVLFELSSPFLNIHWFCDKIGLTGSKVQLYNGFLLIGTFFGCRICYGTWSGYLVMKDVWSTHFDPPSVLTAAAKGADEVIPHVFEGFGVPFWLAVVYLTSNSILNLLNYFWFSRMIQTVASRFTGDKKAVKEVNVEGHDLTIASGIEKPAARRREAQT</sequence>
<dbReference type="PROSITE" id="PS50922">
    <property type="entry name" value="TLC"/>
    <property type="match status" value="1"/>
</dbReference>
<dbReference type="FunCoup" id="A0A3N4KK75">
    <property type="interactions" value="87"/>
</dbReference>
<dbReference type="InterPro" id="IPR050846">
    <property type="entry name" value="TLCD"/>
</dbReference>
<feature type="transmembrane region" description="Helical" evidence="6">
    <location>
        <begin position="145"/>
        <end position="169"/>
    </location>
</feature>
<organism evidence="8 9">
    <name type="scientific">Morchella conica CCBAS932</name>
    <dbReference type="NCBI Taxonomy" id="1392247"/>
    <lineage>
        <taxon>Eukaryota</taxon>
        <taxon>Fungi</taxon>
        <taxon>Dikarya</taxon>
        <taxon>Ascomycota</taxon>
        <taxon>Pezizomycotina</taxon>
        <taxon>Pezizomycetes</taxon>
        <taxon>Pezizales</taxon>
        <taxon>Morchellaceae</taxon>
        <taxon>Morchella</taxon>
    </lineage>
</organism>
<feature type="transmembrane region" description="Helical" evidence="6">
    <location>
        <begin position="34"/>
        <end position="56"/>
    </location>
</feature>
<dbReference type="PANTHER" id="PTHR13439">
    <property type="entry name" value="CT120 PROTEIN"/>
    <property type="match status" value="1"/>
</dbReference>
<protein>
    <submittedName>
        <fullName evidence="8">DUF887-domain-containing protein</fullName>
    </submittedName>
</protein>
<accession>A0A3N4KK75</accession>
<evidence type="ECO:0000256" key="1">
    <source>
        <dbReference type="ARBA" id="ARBA00004141"/>
    </source>
</evidence>